<feature type="coiled-coil region" evidence="18">
    <location>
        <begin position="210"/>
        <end position="237"/>
    </location>
</feature>
<dbReference type="AlphaFoldDB" id="A0A3B3UU53"/>
<organism evidence="21 22">
    <name type="scientific">Poecilia latipinna</name>
    <name type="common">sailfin molly</name>
    <dbReference type="NCBI Taxonomy" id="48699"/>
    <lineage>
        <taxon>Eukaryota</taxon>
        <taxon>Metazoa</taxon>
        <taxon>Chordata</taxon>
        <taxon>Craniata</taxon>
        <taxon>Vertebrata</taxon>
        <taxon>Euteleostomi</taxon>
        <taxon>Actinopterygii</taxon>
        <taxon>Neopterygii</taxon>
        <taxon>Teleostei</taxon>
        <taxon>Neoteleostei</taxon>
        <taxon>Acanthomorphata</taxon>
        <taxon>Ovalentaria</taxon>
        <taxon>Atherinomorphae</taxon>
        <taxon>Cyprinodontiformes</taxon>
        <taxon>Poeciliidae</taxon>
        <taxon>Poeciliinae</taxon>
        <taxon>Poecilia</taxon>
    </lineage>
</organism>
<dbReference type="Proteomes" id="UP000261500">
    <property type="component" value="Unplaced"/>
</dbReference>
<evidence type="ECO:0000313" key="22">
    <source>
        <dbReference type="Proteomes" id="UP000261500"/>
    </source>
</evidence>
<evidence type="ECO:0000256" key="10">
    <source>
        <dbReference type="ARBA" id="ARBA00023054"/>
    </source>
</evidence>
<evidence type="ECO:0000256" key="6">
    <source>
        <dbReference type="ARBA" id="ARBA00022771"/>
    </source>
</evidence>
<dbReference type="InterPro" id="IPR034735">
    <property type="entry name" value="NEMO_ZF"/>
</dbReference>
<dbReference type="GO" id="GO:0006357">
    <property type="term" value="P:regulation of transcription by RNA polymerase II"/>
    <property type="evidence" value="ECO:0007669"/>
    <property type="project" value="TreeGrafter"/>
</dbReference>
<comment type="subcellular location">
    <subcellularLocation>
        <location evidence="1">Cytoplasm</location>
    </subcellularLocation>
</comment>
<dbReference type="Ensembl" id="ENSPLAT00000030971.1">
    <property type="protein sequence ID" value="ENSPLAP00000016217.1"/>
    <property type="gene ID" value="ENSPLAG00000020346.1"/>
</dbReference>
<protein>
    <recommendedName>
        <fullName evidence="15">TNFAIP3-interacting protein 2</fullName>
    </recommendedName>
    <alternativeName>
        <fullName evidence="16">A20-binding inhibitor of NF-kappa-B activation 2</fullName>
    </alternativeName>
</protein>
<dbReference type="GO" id="GO:0043123">
    <property type="term" value="P:positive regulation of canonical NF-kappaB signal transduction"/>
    <property type="evidence" value="ECO:0007669"/>
    <property type="project" value="TreeGrafter"/>
</dbReference>
<dbReference type="GO" id="GO:0006915">
    <property type="term" value="P:apoptotic process"/>
    <property type="evidence" value="ECO:0007669"/>
    <property type="project" value="UniProtKB-KW"/>
</dbReference>
<feature type="domain" description="CCHC NOA-type" evidence="20">
    <location>
        <begin position="412"/>
        <end position="444"/>
    </location>
</feature>
<keyword evidence="8" id="KW-0832">Ubl conjugation</keyword>
<evidence type="ECO:0000256" key="19">
    <source>
        <dbReference type="SAM" id="MobiDB-lite"/>
    </source>
</evidence>
<evidence type="ECO:0000256" key="11">
    <source>
        <dbReference type="ARBA" id="ARBA00023163"/>
    </source>
</evidence>
<keyword evidence="7" id="KW-0862">Zinc</keyword>
<evidence type="ECO:0000256" key="8">
    <source>
        <dbReference type="ARBA" id="ARBA00022843"/>
    </source>
</evidence>
<evidence type="ECO:0000259" key="20">
    <source>
        <dbReference type="PROSITE" id="PS51801"/>
    </source>
</evidence>
<dbReference type="GO" id="GO:0008270">
    <property type="term" value="F:zinc ion binding"/>
    <property type="evidence" value="ECO:0007669"/>
    <property type="project" value="UniProtKB-KW"/>
</dbReference>
<evidence type="ECO:0000256" key="7">
    <source>
        <dbReference type="ARBA" id="ARBA00022833"/>
    </source>
</evidence>
<dbReference type="InterPro" id="IPR022008">
    <property type="entry name" value="EABR"/>
</dbReference>
<evidence type="ECO:0000256" key="4">
    <source>
        <dbReference type="ARBA" id="ARBA00022703"/>
    </source>
</evidence>
<name>A0A3B3UU53_9TELE</name>
<keyword evidence="12" id="KW-0395">Inflammatory response</keyword>
<dbReference type="Gene3D" id="1.20.5.990">
    <property type="entry name" value="Nemo cc2-lz domain - 1d5 darpin complex"/>
    <property type="match status" value="1"/>
</dbReference>
<proteinExistence type="predicted"/>
<evidence type="ECO:0000256" key="2">
    <source>
        <dbReference type="ARBA" id="ARBA00022490"/>
    </source>
</evidence>
<evidence type="ECO:0000256" key="3">
    <source>
        <dbReference type="ARBA" id="ARBA00022553"/>
    </source>
</evidence>
<dbReference type="GO" id="GO:0006954">
    <property type="term" value="P:inflammatory response"/>
    <property type="evidence" value="ECO:0007669"/>
    <property type="project" value="UniProtKB-KW"/>
</dbReference>
<dbReference type="GO" id="GO:0034134">
    <property type="term" value="P:toll-like receptor 2 signaling pathway"/>
    <property type="evidence" value="ECO:0007669"/>
    <property type="project" value="TreeGrafter"/>
</dbReference>
<dbReference type="PANTHER" id="PTHR31882">
    <property type="entry name" value="TNFAIP3-INTERACTING PROTEIN COILED COIL FAMILY MEMBER"/>
    <property type="match status" value="1"/>
</dbReference>
<keyword evidence="11" id="KW-0804">Transcription</keyword>
<evidence type="ECO:0000256" key="14">
    <source>
        <dbReference type="ARBA" id="ARBA00063508"/>
    </source>
</evidence>
<dbReference type="InterPro" id="IPR032419">
    <property type="entry name" value="CC2-LZ_dom"/>
</dbReference>
<comment type="subunit">
    <text evidence="14">Interacts with STK11/LKB1, TNFAIP3, IKBKG, NFKB1, MAP3K8, TEK, RIPK1, CHUK, IKBKB and SMARCD1. Interacts with polyubiquitin.</text>
</comment>
<keyword evidence="4" id="KW-0053">Apoptosis</keyword>
<accession>A0A3B3UU53</accession>
<dbReference type="FunFam" id="1.20.5.990:FF:000005">
    <property type="entry name" value="TNFAIP3 interacting protein 2"/>
    <property type="match status" value="1"/>
</dbReference>
<keyword evidence="3" id="KW-0597">Phosphoprotein</keyword>
<reference evidence="21" key="1">
    <citation type="submission" date="2025-08" db="UniProtKB">
        <authorList>
            <consortium name="Ensembl"/>
        </authorList>
    </citation>
    <scope>IDENTIFICATION</scope>
</reference>
<keyword evidence="10 18" id="KW-0175">Coiled coil</keyword>
<evidence type="ECO:0000256" key="18">
    <source>
        <dbReference type="SAM" id="Coils"/>
    </source>
</evidence>
<evidence type="ECO:0000256" key="9">
    <source>
        <dbReference type="ARBA" id="ARBA00023015"/>
    </source>
</evidence>
<keyword evidence="9" id="KW-0805">Transcription regulation</keyword>
<dbReference type="GeneTree" id="ENSGT00510000046908"/>
<evidence type="ECO:0000256" key="1">
    <source>
        <dbReference type="ARBA" id="ARBA00004496"/>
    </source>
</evidence>
<evidence type="ECO:0000256" key="16">
    <source>
        <dbReference type="ARBA" id="ARBA00079469"/>
    </source>
</evidence>
<feature type="region of interest" description="Disordered" evidence="19">
    <location>
        <begin position="380"/>
        <end position="411"/>
    </location>
</feature>
<evidence type="ECO:0000313" key="21">
    <source>
        <dbReference type="Ensembl" id="ENSPLAP00000016217.1"/>
    </source>
</evidence>
<evidence type="ECO:0000256" key="5">
    <source>
        <dbReference type="ARBA" id="ARBA00022723"/>
    </source>
</evidence>
<evidence type="ECO:0000256" key="13">
    <source>
        <dbReference type="ARBA" id="ARBA00055998"/>
    </source>
</evidence>
<evidence type="ECO:0000256" key="12">
    <source>
        <dbReference type="ARBA" id="ARBA00023198"/>
    </source>
</evidence>
<keyword evidence="5" id="KW-0479">Metal-binding</keyword>
<sequence>MDSASIGSEGDALLRERTRSYGVMNTLYHETRGEMELLNKQLCLKDNIIADLKTRLVRHERLYMTMGDDEPVVIGPSNSLVESLLSEICKLKQKRNDMEVKAARQGEVNPGRLTAQIREKELELERIRSQPDHEKDWEIQRLRTALEERERTEATRSVLCSSLAEEADQLRGQLGATVKVCQELLARLEREKQGTGGEVEEQSTPELSDLNAAKSQIRQLQEENQQLKQRVSYVQDLNSQWQKYDSSREEYIRALGQKLKESSGPGLMPVMGSIRTGMLHQEISRLNTLLEEKIRECSRLDREVEDMRRQGHERIQTLEQQVLIYTEDFKSERADRERAQGRIADLKEQISQLKQQLHKQVRWKHFCQVDVEPPLLRTATDRQQQQAAAPPPPPQPAATGAAAATATNWSECPGPSELQCPKCHARFNDTEAAECIKHFDDCARL</sequence>
<feature type="coiled-coil region" evidence="18">
    <location>
        <begin position="283"/>
        <end position="356"/>
    </location>
</feature>
<dbReference type="GO" id="GO:0005737">
    <property type="term" value="C:cytoplasm"/>
    <property type="evidence" value="ECO:0007669"/>
    <property type="project" value="UniProtKB-SubCell"/>
</dbReference>
<keyword evidence="6 17" id="KW-0863">Zinc-finger</keyword>
<dbReference type="GO" id="GO:0034138">
    <property type="term" value="P:toll-like receptor 3 signaling pathway"/>
    <property type="evidence" value="ECO:0007669"/>
    <property type="project" value="TreeGrafter"/>
</dbReference>
<evidence type="ECO:0000256" key="15">
    <source>
        <dbReference type="ARBA" id="ARBA00073020"/>
    </source>
</evidence>
<dbReference type="Pfam" id="PF12180">
    <property type="entry name" value="EABR"/>
    <property type="match status" value="1"/>
</dbReference>
<dbReference type="GO" id="GO:0071222">
    <property type="term" value="P:cellular response to lipopolysaccharide"/>
    <property type="evidence" value="ECO:0007669"/>
    <property type="project" value="TreeGrafter"/>
</dbReference>
<dbReference type="PANTHER" id="PTHR31882:SF6">
    <property type="entry name" value="TNFAIP3-INTERACTING PROTEIN 2"/>
    <property type="match status" value="1"/>
</dbReference>
<dbReference type="PROSITE" id="PS51801">
    <property type="entry name" value="ZF_CCHC_NOA"/>
    <property type="match status" value="1"/>
</dbReference>
<comment type="function">
    <text evidence="13">Inhibits NF-kappa-B activation by blocking the interaction of RIPK1 with its downstream effector NEMO/IKBKG. Forms a ternary complex with NFKB1 and MAP3K8 but appears to function upstream of MAP3K8 in the TLR4 signaling pathway that regulates MAP3K8 activation. Involved in activation of the MEK/ERK signaling pathway during innate immune response; this function seems to be stimulus- and cell type specific. Required for stability of MAP3K8. Involved in regulation of apoptosis in endothelial cells; promotes TEK agonist-stimulated endothelial survival. May act as transcriptional coactivator when translocated to the nucleus. Enhances CHUK-mediated NF-kappa-B activation involving NF-kappa-B p50-p65 and p50-c-Rel complexes.</text>
</comment>
<reference evidence="21" key="2">
    <citation type="submission" date="2025-09" db="UniProtKB">
        <authorList>
            <consortium name="Ensembl"/>
        </authorList>
    </citation>
    <scope>IDENTIFICATION</scope>
</reference>
<dbReference type="GO" id="GO:0070530">
    <property type="term" value="F:K63-linked polyubiquitin modification-dependent protein binding"/>
    <property type="evidence" value="ECO:0007669"/>
    <property type="project" value="InterPro"/>
</dbReference>
<keyword evidence="22" id="KW-1185">Reference proteome</keyword>
<dbReference type="Pfam" id="PF16516">
    <property type="entry name" value="CC2-LZ"/>
    <property type="match status" value="1"/>
</dbReference>
<feature type="compositionally biased region" description="Low complexity" evidence="19">
    <location>
        <begin position="397"/>
        <end position="407"/>
    </location>
</feature>
<keyword evidence="2" id="KW-0963">Cytoplasm</keyword>
<evidence type="ECO:0000256" key="17">
    <source>
        <dbReference type="PROSITE-ProRule" id="PRU01142"/>
    </source>
</evidence>